<proteinExistence type="predicted"/>
<name>A0ABD3XS57_SINWO</name>
<feature type="chain" id="PRO_5044765144" evidence="1">
    <location>
        <begin position="29"/>
        <end position="209"/>
    </location>
</feature>
<reference evidence="2 3" key="1">
    <citation type="submission" date="2024-11" db="EMBL/GenBank/DDBJ databases">
        <title>Chromosome-level genome assembly of the freshwater bivalve Anodonta woodiana.</title>
        <authorList>
            <person name="Chen X."/>
        </authorList>
    </citation>
    <scope>NUCLEOTIDE SEQUENCE [LARGE SCALE GENOMIC DNA]</scope>
    <source>
        <strain evidence="2">MN2024</strain>
        <tissue evidence="2">Gills</tissue>
    </source>
</reference>
<dbReference type="AlphaFoldDB" id="A0ABD3XS57"/>
<sequence>MLIEYQYLKSFILPLVLIGMLVRSVVHSQQCHESVPQDVLIEIEFLPADNTTTYPSPLVPILMSNASRDVQDAIKATLEENTDMLSDESEIANYYYEDVCPIYDFALPFGAWYFYHTALQMKCFPMQPIYMKWCKTRYCSLDSTKSFKWYHRCIQEWGYKYFWVVGVNQKGTWSLRYVKWRLPVGCSCKRYHKYIFEQCTASDAPKAVL</sequence>
<comment type="caution">
    <text evidence="2">The sequence shown here is derived from an EMBL/GenBank/DDBJ whole genome shotgun (WGS) entry which is preliminary data.</text>
</comment>
<evidence type="ECO:0000256" key="1">
    <source>
        <dbReference type="SAM" id="SignalP"/>
    </source>
</evidence>
<dbReference type="Proteomes" id="UP001634394">
    <property type="component" value="Unassembled WGS sequence"/>
</dbReference>
<accession>A0ABD3XS57</accession>
<feature type="signal peptide" evidence="1">
    <location>
        <begin position="1"/>
        <end position="28"/>
    </location>
</feature>
<protein>
    <submittedName>
        <fullName evidence="2">Uncharacterized protein</fullName>
    </submittedName>
</protein>
<dbReference type="EMBL" id="JBJQND010000001">
    <property type="protein sequence ID" value="KAL3889025.1"/>
    <property type="molecule type" value="Genomic_DNA"/>
</dbReference>
<keyword evidence="1" id="KW-0732">Signal</keyword>
<evidence type="ECO:0000313" key="3">
    <source>
        <dbReference type="Proteomes" id="UP001634394"/>
    </source>
</evidence>
<evidence type="ECO:0000313" key="2">
    <source>
        <dbReference type="EMBL" id="KAL3889025.1"/>
    </source>
</evidence>
<organism evidence="2 3">
    <name type="scientific">Sinanodonta woodiana</name>
    <name type="common">Chinese pond mussel</name>
    <name type="synonym">Anodonta woodiana</name>
    <dbReference type="NCBI Taxonomy" id="1069815"/>
    <lineage>
        <taxon>Eukaryota</taxon>
        <taxon>Metazoa</taxon>
        <taxon>Spiralia</taxon>
        <taxon>Lophotrochozoa</taxon>
        <taxon>Mollusca</taxon>
        <taxon>Bivalvia</taxon>
        <taxon>Autobranchia</taxon>
        <taxon>Heteroconchia</taxon>
        <taxon>Palaeoheterodonta</taxon>
        <taxon>Unionida</taxon>
        <taxon>Unionoidea</taxon>
        <taxon>Unionidae</taxon>
        <taxon>Unioninae</taxon>
        <taxon>Sinanodonta</taxon>
    </lineage>
</organism>
<gene>
    <name evidence="2" type="ORF">ACJMK2_001383</name>
</gene>
<keyword evidence="3" id="KW-1185">Reference proteome</keyword>